<dbReference type="EMBL" id="SEWF01000029">
    <property type="protein sequence ID" value="RYU94206.1"/>
    <property type="molecule type" value="Genomic_DNA"/>
</dbReference>
<evidence type="ECO:0000313" key="2">
    <source>
        <dbReference type="Proteomes" id="UP000293162"/>
    </source>
</evidence>
<dbReference type="RefSeq" id="WP_130022661.1">
    <property type="nucleotide sequence ID" value="NZ_SEWF01000029.1"/>
</dbReference>
<organism evidence="1 2">
    <name type="scientific">Emticicia agri</name>
    <dbReference type="NCBI Taxonomy" id="2492393"/>
    <lineage>
        <taxon>Bacteria</taxon>
        <taxon>Pseudomonadati</taxon>
        <taxon>Bacteroidota</taxon>
        <taxon>Cytophagia</taxon>
        <taxon>Cytophagales</taxon>
        <taxon>Leadbetterellaceae</taxon>
        <taxon>Emticicia</taxon>
    </lineage>
</organism>
<keyword evidence="2" id="KW-1185">Reference proteome</keyword>
<reference evidence="1 2" key="1">
    <citation type="submission" date="2019-02" db="EMBL/GenBank/DDBJ databases">
        <title>Bacterial novel species Emticicia sp. 17J42-9 isolated from soil.</title>
        <authorList>
            <person name="Jung H.-Y."/>
        </authorList>
    </citation>
    <scope>NUCLEOTIDE SEQUENCE [LARGE SCALE GENOMIC DNA]</scope>
    <source>
        <strain evidence="1 2">17J42-9</strain>
    </source>
</reference>
<dbReference type="Proteomes" id="UP000293162">
    <property type="component" value="Unassembled WGS sequence"/>
</dbReference>
<accession>A0A4Q5LWM5</accession>
<name>A0A4Q5LWM5_9BACT</name>
<sequence length="59" mass="6796">MSTQQKEHKKLMEEARLHLLKTKTLIIEAQMQIMKMKASALKARIQALKNLSVIGHIEL</sequence>
<evidence type="ECO:0000313" key="1">
    <source>
        <dbReference type="EMBL" id="RYU94206.1"/>
    </source>
</evidence>
<dbReference type="OrthoDB" id="9906880at2"/>
<gene>
    <name evidence="1" type="ORF">EWM59_18060</name>
</gene>
<dbReference type="AlphaFoldDB" id="A0A4Q5LWM5"/>
<comment type="caution">
    <text evidence="1">The sequence shown here is derived from an EMBL/GenBank/DDBJ whole genome shotgun (WGS) entry which is preliminary data.</text>
</comment>
<protein>
    <submittedName>
        <fullName evidence="1">Uncharacterized protein</fullName>
    </submittedName>
</protein>
<proteinExistence type="predicted"/>